<accession>A0A6G1DCN1</accession>
<comment type="caution">
    <text evidence="1">The sequence shown here is derived from an EMBL/GenBank/DDBJ whole genome shotgun (WGS) entry which is preliminary data.</text>
</comment>
<protein>
    <submittedName>
        <fullName evidence="1">Uncharacterized protein</fullName>
    </submittedName>
</protein>
<dbReference type="EMBL" id="SPHZ02000006">
    <property type="protein sequence ID" value="KAF0910161.1"/>
    <property type="molecule type" value="Genomic_DNA"/>
</dbReference>
<sequence>MKVSIWAYNGCGSGGSDDSERVPDIWVPYLGLFVLDLESMQIQRAAGDNQTHVWPYEIDLTLLFSSLKQFY</sequence>
<reference evidence="1 2" key="1">
    <citation type="submission" date="2019-11" db="EMBL/GenBank/DDBJ databases">
        <title>Whole genome sequence of Oryza granulata.</title>
        <authorList>
            <person name="Li W."/>
        </authorList>
    </citation>
    <scope>NUCLEOTIDE SEQUENCE [LARGE SCALE GENOMIC DNA]</scope>
    <source>
        <strain evidence="2">cv. Menghai</strain>
        <tissue evidence="1">Leaf</tissue>
    </source>
</reference>
<keyword evidence="2" id="KW-1185">Reference proteome</keyword>
<gene>
    <name evidence="1" type="ORF">E2562_001375</name>
</gene>
<proteinExistence type="predicted"/>
<evidence type="ECO:0000313" key="2">
    <source>
        <dbReference type="Proteomes" id="UP000479710"/>
    </source>
</evidence>
<dbReference type="AlphaFoldDB" id="A0A6G1DCN1"/>
<dbReference type="Proteomes" id="UP000479710">
    <property type="component" value="Unassembled WGS sequence"/>
</dbReference>
<name>A0A6G1DCN1_9ORYZ</name>
<evidence type="ECO:0000313" key="1">
    <source>
        <dbReference type="EMBL" id="KAF0910161.1"/>
    </source>
</evidence>
<organism evidence="1 2">
    <name type="scientific">Oryza meyeriana var. granulata</name>
    <dbReference type="NCBI Taxonomy" id="110450"/>
    <lineage>
        <taxon>Eukaryota</taxon>
        <taxon>Viridiplantae</taxon>
        <taxon>Streptophyta</taxon>
        <taxon>Embryophyta</taxon>
        <taxon>Tracheophyta</taxon>
        <taxon>Spermatophyta</taxon>
        <taxon>Magnoliopsida</taxon>
        <taxon>Liliopsida</taxon>
        <taxon>Poales</taxon>
        <taxon>Poaceae</taxon>
        <taxon>BOP clade</taxon>
        <taxon>Oryzoideae</taxon>
        <taxon>Oryzeae</taxon>
        <taxon>Oryzinae</taxon>
        <taxon>Oryza</taxon>
        <taxon>Oryza meyeriana</taxon>
    </lineage>
</organism>